<dbReference type="Proteomes" id="UP000062833">
    <property type="component" value="Chromosome"/>
</dbReference>
<dbReference type="AlphaFoldDB" id="A0A0M4R9I9"/>
<dbReference type="SUPFAM" id="SSF46689">
    <property type="entry name" value="Homeodomain-like"/>
    <property type="match status" value="1"/>
</dbReference>
<feature type="domain" description="HTH tetR-type" evidence="3">
    <location>
        <begin position="1"/>
        <end position="48"/>
    </location>
</feature>
<dbReference type="GO" id="GO:0003700">
    <property type="term" value="F:DNA-binding transcription factor activity"/>
    <property type="evidence" value="ECO:0007669"/>
    <property type="project" value="TreeGrafter"/>
</dbReference>
<dbReference type="InterPro" id="IPR009057">
    <property type="entry name" value="Homeodomain-like_sf"/>
</dbReference>
<gene>
    <name evidence="4" type="ORF">AOC05_01490</name>
</gene>
<dbReference type="InterPro" id="IPR036271">
    <property type="entry name" value="Tet_transcr_reg_TetR-rel_C_sf"/>
</dbReference>
<keyword evidence="5" id="KW-1185">Reference proteome</keyword>
<evidence type="ECO:0000256" key="1">
    <source>
        <dbReference type="ARBA" id="ARBA00023125"/>
    </source>
</evidence>
<dbReference type="KEGG" id="aaq:AOC05_01490"/>
<evidence type="ECO:0000259" key="3">
    <source>
        <dbReference type="PROSITE" id="PS50977"/>
    </source>
</evidence>
<dbReference type="PANTHER" id="PTHR30055">
    <property type="entry name" value="HTH-TYPE TRANSCRIPTIONAL REGULATOR RUTR"/>
    <property type="match status" value="1"/>
</dbReference>
<dbReference type="Pfam" id="PF00440">
    <property type="entry name" value="TetR_N"/>
    <property type="match status" value="1"/>
</dbReference>
<dbReference type="PROSITE" id="PS50977">
    <property type="entry name" value="HTH_TETR_2"/>
    <property type="match status" value="1"/>
</dbReference>
<dbReference type="SUPFAM" id="SSF48498">
    <property type="entry name" value="Tetracyclin repressor-like, C-terminal domain"/>
    <property type="match status" value="1"/>
</dbReference>
<dbReference type="InterPro" id="IPR050109">
    <property type="entry name" value="HTH-type_TetR-like_transc_reg"/>
</dbReference>
<evidence type="ECO:0000256" key="2">
    <source>
        <dbReference type="PROSITE-ProRule" id="PRU00335"/>
    </source>
</evidence>
<dbReference type="InterPro" id="IPR001647">
    <property type="entry name" value="HTH_TetR"/>
</dbReference>
<proteinExistence type="predicted"/>
<dbReference type="GO" id="GO:0000976">
    <property type="term" value="F:transcription cis-regulatory region binding"/>
    <property type="evidence" value="ECO:0007669"/>
    <property type="project" value="TreeGrafter"/>
</dbReference>
<keyword evidence="1 2" id="KW-0238">DNA-binding</keyword>
<reference evidence="5" key="1">
    <citation type="submission" date="2015-09" db="EMBL/GenBank/DDBJ databases">
        <title>Complete genome of Arthrobacter alpinus strain R3.8.</title>
        <authorList>
            <person name="See-Too W.S."/>
            <person name="Chan K.G."/>
        </authorList>
    </citation>
    <scope>NUCLEOTIDE SEQUENCE [LARGE SCALE GENOMIC DNA]</scope>
    <source>
        <strain evidence="5">R3.8</strain>
    </source>
</reference>
<evidence type="ECO:0000313" key="5">
    <source>
        <dbReference type="Proteomes" id="UP000062833"/>
    </source>
</evidence>
<accession>A0A0M4R9I9</accession>
<dbReference type="Gene3D" id="1.10.357.10">
    <property type="entry name" value="Tetracycline Repressor, domain 2"/>
    <property type="match status" value="1"/>
</dbReference>
<sequence>MMERDGVAGMSLSAVARSVGMKPPSLYEYFPSKKALYDALFEQGATSLRASVQTAASIPPAGDPIAALRAGAAAYVEWSLTNQVSAQLLIWRPVPGFEPSDRAYAPSLGLMSDMRELLEFAVERGRLRPAAASNDAILLLTCVISGVVSQQLANEPLAGAQSGRYARLLDPAMAMWLKHYAY</sequence>
<dbReference type="PANTHER" id="PTHR30055:SF223">
    <property type="entry name" value="HTH-TYPE TRANSCRIPTIONAL REGULATOR UIDR"/>
    <property type="match status" value="1"/>
</dbReference>
<organism evidence="4 5">
    <name type="scientific">Arthrobacter alpinus</name>
    <dbReference type="NCBI Taxonomy" id="656366"/>
    <lineage>
        <taxon>Bacteria</taxon>
        <taxon>Bacillati</taxon>
        <taxon>Actinomycetota</taxon>
        <taxon>Actinomycetes</taxon>
        <taxon>Micrococcales</taxon>
        <taxon>Micrococcaceae</taxon>
        <taxon>Arthrobacter</taxon>
    </lineage>
</organism>
<evidence type="ECO:0000313" key="4">
    <source>
        <dbReference type="EMBL" id="ALE91331.1"/>
    </source>
</evidence>
<name>A0A0M4R9I9_9MICC</name>
<dbReference type="EMBL" id="CP012677">
    <property type="protein sequence ID" value="ALE91331.1"/>
    <property type="molecule type" value="Genomic_DNA"/>
</dbReference>
<dbReference type="PATRIC" id="fig|656366.3.peg.335"/>
<feature type="DNA-binding region" description="H-T-H motif" evidence="2">
    <location>
        <begin position="11"/>
        <end position="30"/>
    </location>
</feature>
<protein>
    <recommendedName>
        <fullName evidence="3">HTH tetR-type domain-containing protein</fullName>
    </recommendedName>
</protein>